<feature type="binding site" evidence="8">
    <location>
        <position position="114"/>
    </location>
    <ligand>
        <name>Mg(2+)</name>
        <dbReference type="ChEBI" id="CHEBI:18420"/>
    </ligand>
</feature>
<comment type="similarity">
    <text evidence="2">Belongs to the ribonuclease III family.</text>
</comment>
<accession>A0ABY4SVI6</accession>
<dbReference type="CDD" id="cd00593">
    <property type="entry name" value="RIBOc"/>
    <property type="match status" value="1"/>
</dbReference>
<dbReference type="Gene3D" id="1.10.1520.10">
    <property type="entry name" value="Ribonuclease III domain"/>
    <property type="match status" value="1"/>
</dbReference>
<gene>
    <name evidence="8 11" type="primary">rnc</name>
    <name evidence="11" type="ORF">M9405_02635</name>
</gene>
<dbReference type="EC" id="3.1.26.3" evidence="8"/>
<dbReference type="SUPFAM" id="SSF54768">
    <property type="entry name" value="dsRNA-binding domain-like"/>
    <property type="match status" value="1"/>
</dbReference>
<evidence type="ECO:0000259" key="10">
    <source>
        <dbReference type="PROSITE" id="PS50142"/>
    </source>
</evidence>
<evidence type="ECO:0000256" key="6">
    <source>
        <dbReference type="ARBA" id="ARBA00022801"/>
    </source>
</evidence>
<dbReference type="PROSITE" id="PS00517">
    <property type="entry name" value="RNASE_3_1"/>
    <property type="match status" value="1"/>
</dbReference>
<dbReference type="Proteomes" id="UP001056834">
    <property type="component" value="Chromosome"/>
</dbReference>
<keyword evidence="5 8" id="KW-0255">Endonuclease</keyword>
<feature type="active site" evidence="8">
    <location>
        <position position="114"/>
    </location>
</feature>
<evidence type="ECO:0000256" key="8">
    <source>
        <dbReference type="HAMAP-Rule" id="MF_00104"/>
    </source>
</evidence>
<feature type="domain" description="DRBM" evidence="9">
    <location>
        <begin position="153"/>
        <end position="223"/>
    </location>
</feature>
<dbReference type="NCBIfam" id="TIGR02191">
    <property type="entry name" value="RNaseIII"/>
    <property type="match status" value="1"/>
</dbReference>
<dbReference type="PROSITE" id="PS50137">
    <property type="entry name" value="DS_RBD"/>
    <property type="match status" value="1"/>
</dbReference>
<evidence type="ECO:0000256" key="5">
    <source>
        <dbReference type="ARBA" id="ARBA00022759"/>
    </source>
</evidence>
<evidence type="ECO:0000256" key="7">
    <source>
        <dbReference type="ARBA" id="ARBA00022884"/>
    </source>
</evidence>
<dbReference type="PANTHER" id="PTHR11207">
    <property type="entry name" value="RIBONUCLEASE III"/>
    <property type="match status" value="1"/>
</dbReference>
<feature type="active site" evidence="8">
    <location>
        <position position="42"/>
    </location>
</feature>
<keyword evidence="8" id="KW-0479">Metal-binding</keyword>
<dbReference type="Pfam" id="PF14622">
    <property type="entry name" value="Ribonucleas_3_3"/>
    <property type="match status" value="1"/>
</dbReference>
<dbReference type="InterPro" id="IPR014720">
    <property type="entry name" value="dsRBD_dom"/>
</dbReference>
<dbReference type="EMBL" id="CP097762">
    <property type="protein sequence ID" value="URJ25020.1"/>
    <property type="molecule type" value="Genomic_DNA"/>
</dbReference>
<keyword evidence="3 8" id="KW-0507">mRNA processing</keyword>
<keyword evidence="4 8" id="KW-0540">Nuclease</keyword>
<dbReference type="Pfam" id="PF00035">
    <property type="entry name" value="dsrm"/>
    <property type="match status" value="1"/>
</dbReference>
<dbReference type="HAMAP" id="MF_00104">
    <property type="entry name" value="RNase_III"/>
    <property type="match status" value="1"/>
</dbReference>
<feature type="domain" description="RNase III" evidence="10">
    <location>
        <begin position="3"/>
        <end position="125"/>
    </location>
</feature>
<evidence type="ECO:0000259" key="9">
    <source>
        <dbReference type="PROSITE" id="PS50137"/>
    </source>
</evidence>
<dbReference type="SUPFAM" id="SSF69065">
    <property type="entry name" value="RNase III domain-like"/>
    <property type="match status" value="1"/>
</dbReference>
<dbReference type="RefSeq" id="WP_250223151.1">
    <property type="nucleotide sequence ID" value="NZ_CP097762.1"/>
</dbReference>
<dbReference type="CDD" id="cd10845">
    <property type="entry name" value="DSRM_RNAse_III_family"/>
    <property type="match status" value="1"/>
</dbReference>
<evidence type="ECO:0000313" key="11">
    <source>
        <dbReference type="EMBL" id="URJ25020.1"/>
    </source>
</evidence>
<dbReference type="SMART" id="SM00358">
    <property type="entry name" value="DSRM"/>
    <property type="match status" value="1"/>
</dbReference>
<dbReference type="Gene3D" id="3.30.160.20">
    <property type="match status" value="1"/>
</dbReference>
<organism evidence="11 12">
    <name type="scientific">Candidatus Blochmannia ocreatus</name>
    <name type="common">nom. nud.</name>
    <dbReference type="NCBI Taxonomy" id="251538"/>
    <lineage>
        <taxon>Bacteria</taxon>
        <taxon>Pseudomonadati</taxon>
        <taxon>Pseudomonadota</taxon>
        <taxon>Gammaproteobacteria</taxon>
        <taxon>Enterobacterales</taxon>
        <taxon>Enterobacteriaceae</taxon>
        <taxon>ant endosymbionts</taxon>
        <taxon>Candidatus Blochmanniella</taxon>
    </lineage>
</organism>
<reference evidence="11" key="1">
    <citation type="submission" date="2022-05" db="EMBL/GenBank/DDBJ databases">
        <title>Impact of host demography and evolutionary history on endosymbiont molecular evolution: a test in carpenter ants (Genus Camponotus) and their Blochmannia endosymbionts.</title>
        <authorList>
            <person name="Manthey J.D."/>
            <person name="Giron J.C."/>
            <person name="Hruska J.P."/>
        </authorList>
    </citation>
    <scope>NUCLEOTIDE SEQUENCE</scope>
    <source>
        <strain evidence="11">C-006</strain>
    </source>
</reference>
<evidence type="ECO:0000313" key="12">
    <source>
        <dbReference type="Proteomes" id="UP001056834"/>
    </source>
</evidence>
<keyword evidence="8" id="KW-0698">rRNA processing</keyword>
<dbReference type="GO" id="GO:0004525">
    <property type="term" value="F:ribonuclease III activity"/>
    <property type="evidence" value="ECO:0007669"/>
    <property type="project" value="UniProtKB-EC"/>
</dbReference>
<dbReference type="PROSITE" id="PS50142">
    <property type="entry name" value="RNASE_3_2"/>
    <property type="match status" value="1"/>
</dbReference>
<dbReference type="PANTHER" id="PTHR11207:SF0">
    <property type="entry name" value="RIBONUCLEASE 3"/>
    <property type="match status" value="1"/>
</dbReference>
<feature type="binding site" evidence="8">
    <location>
        <position position="38"/>
    </location>
    <ligand>
        <name>Mg(2+)</name>
        <dbReference type="ChEBI" id="CHEBI:18420"/>
    </ligand>
</feature>
<protein>
    <recommendedName>
        <fullName evidence="8">Ribonuclease 3</fullName>
        <ecNumber evidence="8">3.1.26.3</ecNumber>
    </recommendedName>
    <alternativeName>
        <fullName evidence="8">Ribonuclease III</fullName>
        <shortName evidence="8">RNase III</shortName>
    </alternativeName>
</protein>
<evidence type="ECO:0000256" key="3">
    <source>
        <dbReference type="ARBA" id="ARBA00022664"/>
    </source>
</evidence>
<proteinExistence type="inferred from homology"/>
<keyword evidence="6 8" id="KW-0378">Hydrolase</keyword>
<dbReference type="InterPro" id="IPR011907">
    <property type="entry name" value="RNase_III"/>
</dbReference>
<dbReference type="InterPro" id="IPR036389">
    <property type="entry name" value="RNase_III_sf"/>
</dbReference>
<comment type="catalytic activity">
    <reaction evidence="1 8">
        <text>Endonucleolytic cleavage to 5'-phosphomonoester.</text>
        <dbReference type="EC" id="3.1.26.3"/>
    </reaction>
</comment>
<evidence type="ECO:0000256" key="1">
    <source>
        <dbReference type="ARBA" id="ARBA00000109"/>
    </source>
</evidence>
<comment type="subunit">
    <text evidence="8">Homodimer.</text>
</comment>
<dbReference type="SMART" id="SM00535">
    <property type="entry name" value="RIBOc"/>
    <property type="match status" value="1"/>
</dbReference>
<dbReference type="InterPro" id="IPR000999">
    <property type="entry name" value="RNase_III_dom"/>
</dbReference>
<keyword evidence="8" id="KW-0460">Magnesium</keyword>
<feature type="binding site" evidence="8">
    <location>
        <position position="111"/>
    </location>
    <ligand>
        <name>Mg(2+)</name>
        <dbReference type="ChEBI" id="CHEBI:18420"/>
    </ligand>
</feature>
<sequence length="231" mass="26589">MSLNTLQKKLGYTFSKNNLLLQALTHRSYSSQHNERLEFLGDSILNYVITNTLYHQFPNVTEGRMSRMRANLVCKHTLAQIAREFNLSNYLQLGSGELKNGGYQRDSILANAIEALIGSILLDSDIKTIAILISHWYKTRLNQIDPHNNKQKDPKTLLQEYLQYYHLSLPIYKLNQIIGEAHNQIFSINCYISKLPYPVTGYGSSRRKAEQNSAKKILEILKITNSYHINK</sequence>
<comment type="subcellular location">
    <subcellularLocation>
        <location evidence="8">Cytoplasm</location>
    </subcellularLocation>
</comment>
<evidence type="ECO:0000256" key="4">
    <source>
        <dbReference type="ARBA" id="ARBA00022722"/>
    </source>
</evidence>
<keyword evidence="12" id="KW-1185">Reference proteome</keyword>
<name>A0ABY4SVI6_9ENTR</name>
<evidence type="ECO:0000256" key="2">
    <source>
        <dbReference type="ARBA" id="ARBA00010183"/>
    </source>
</evidence>
<keyword evidence="7 8" id="KW-0694">RNA-binding</keyword>
<keyword evidence="8" id="KW-0963">Cytoplasm</keyword>
<comment type="function">
    <text evidence="8">Digests double-stranded RNA. Involved in the processing of primary rRNA transcript to yield the immediate precursors to the large and small rRNAs (23S and 16S). Processes some mRNAs, and tRNAs when they are encoded in the rRNA operon. Processes pre-crRNA and tracrRNA of type II CRISPR loci if present in the organism.</text>
</comment>
<comment type="cofactor">
    <cofactor evidence="8">
        <name>Mg(2+)</name>
        <dbReference type="ChEBI" id="CHEBI:18420"/>
    </cofactor>
</comment>
<keyword evidence="8" id="KW-0819">tRNA processing</keyword>
<keyword evidence="8" id="KW-0699">rRNA-binding</keyword>